<feature type="region of interest" description="Disordered" evidence="1">
    <location>
        <begin position="878"/>
        <end position="924"/>
    </location>
</feature>
<dbReference type="Proteomes" id="UP000242525">
    <property type="component" value="Unassembled WGS sequence"/>
</dbReference>
<dbReference type="AlphaFoldDB" id="A0A0J9XEL7"/>
<feature type="region of interest" description="Disordered" evidence="1">
    <location>
        <begin position="816"/>
        <end position="851"/>
    </location>
</feature>
<keyword evidence="3" id="KW-1185">Reference proteome</keyword>
<feature type="compositionally biased region" description="Basic residues" evidence="1">
    <location>
        <begin position="1050"/>
        <end position="1062"/>
    </location>
</feature>
<feature type="compositionally biased region" description="Polar residues" evidence="1">
    <location>
        <begin position="428"/>
        <end position="445"/>
    </location>
</feature>
<feature type="compositionally biased region" description="Polar residues" evidence="1">
    <location>
        <begin position="328"/>
        <end position="354"/>
    </location>
</feature>
<comment type="caution">
    <text evidence="2">The sequence shown here is derived from an EMBL/GenBank/DDBJ whole genome shotgun (WGS) entry which is preliminary data.</text>
</comment>
<feature type="compositionally biased region" description="Polar residues" evidence="1">
    <location>
        <begin position="1"/>
        <end position="12"/>
    </location>
</feature>
<feature type="compositionally biased region" description="Basic and acidic residues" evidence="1">
    <location>
        <begin position="508"/>
        <end position="520"/>
    </location>
</feature>
<feature type="compositionally biased region" description="Low complexity" evidence="1">
    <location>
        <begin position="418"/>
        <end position="427"/>
    </location>
</feature>
<feature type="compositionally biased region" description="Polar residues" evidence="1">
    <location>
        <begin position="1071"/>
        <end position="1084"/>
    </location>
</feature>
<evidence type="ECO:0000256" key="1">
    <source>
        <dbReference type="SAM" id="MobiDB-lite"/>
    </source>
</evidence>
<accession>A0A0J9XEL7</accession>
<feature type="region of interest" description="Disordered" evidence="1">
    <location>
        <begin position="502"/>
        <end position="541"/>
    </location>
</feature>
<feature type="compositionally biased region" description="Low complexity" evidence="1">
    <location>
        <begin position="216"/>
        <end position="232"/>
    </location>
</feature>
<feature type="compositionally biased region" description="Basic and acidic residues" evidence="1">
    <location>
        <begin position="838"/>
        <end position="848"/>
    </location>
</feature>
<evidence type="ECO:0000313" key="3">
    <source>
        <dbReference type="Proteomes" id="UP000242525"/>
    </source>
</evidence>
<feature type="compositionally biased region" description="Polar residues" evidence="1">
    <location>
        <begin position="246"/>
        <end position="269"/>
    </location>
</feature>
<name>A0A0J9XEL7_GEOCN</name>
<protein>
    <submittedName>
        <fullName evidence="2">Uncharacterized protein</fullName>
    </submittedName>
</protein>
<feature type="region of interest" description="Disordered" evidence="1">
    <location>
        <begin position="951"/>
        <end position="1028"/>
    </location>
</feature>
<feature type="region of interest" description="Disordered" evidence="1">
    <location>
        <begin position="1111"/>
        <end position="1203"/>
    </location>
</feature>
<feature type="compositionally biased region" description="Polar residues" evidence="1">
    <location>
        <begin position="59"/>
        <end position="91"/>
    </location>
</feature>
<feature type="region of interest" description="Disordered" evidence="1">
    <location>
        <begin position="1050"/>
        <end position="1085"/>
    </location>
</feature>
<feature type="compositionally biased region" description="Basic residues" evidence="1">
    <location>
        <begin position="1141"/>
        <end position="1150"/>
    </location>
</feature>
<feature type="region of interest" description="Disordered" evidence="1">
    <location>
        <begin position="1"/>
        <end position="93"/>
    </location>
</feature>
<feature type="region of interest" description="Disordered" evidence="1">
    <location>
        <begin position="214"/>
        <end position="363"/>
    </location>
</feature>
<dbReference type="EMBL" id="CCBN010000012">
    <property type="protein sequence ID" value="CDO55726.1"/>
    <property type="molecule type" value="Genomic_DNA"/>
</dbReference>
<feature type="compositionally biased region" description="Polar residues" evidence="1">
    <location>
        <begin position="992"/>
        <end position="1002"/>
    </location>
</feature>
<feature type="region of interest" description="Disordered" evidence="1">
    <location>
        <begin position="130"/>
        <end position="170"/>
    </location>
</feature>
<feature type="region of interest" description="Disordered" evidence="1">
    <location>
        <begin position="418"/>
        <end position="457"/>
    </location>
</feature>
<feature type="compositionally biased region" description="Basic and acidic residues" evidence="1">
    <location>
        <begin position="816"/>
        <end position="828"/>
    </location>
</feature>
<organism evidence="2 3">
    <name type="scientific">Geotrichum candidum</name>
    <name type="common">Oospora lactis</name>
    <name type="synonym">Dipodascus geotrichum</name>
    <dbReference type="NCBI Taxonomy" id="1173061"/>
    <lineage>
        <taxon>Eukaryota</taxon>
        <taxon>Fungi</taxon>
        <taxon>Dikarya</taxon>
        <taxon>Ascomycota</taxon>
        <taxon>Saccharomycotina</taxon>
        <taxon>Dipodascomycetes</taxon>
        <taxon>Dipodascales</taxon>
        <taxon>Dipodascaceae</taxon>
        <taxon>Geotrichum</taxon>
    </lineage>
</organism>
<feature type="compositionally biased region" description="Basic and acidic residues" evidence="1">
    <location>
        <begin position="233"/>
        <end position="245"/>
    </location>
</feature>
<feature type="compositionally biased region" description="Polar residues" evidence="1">
    <location>
        <begin position="279"/>
        <end position="305"/>
    </location>
</feature>
<proteinExistence type="predicted"/>
<sequence length="1233" mass="132396">MTLDNNTTTVEGSTDLGYKNSGLTGSLPSLEGDTLTPPLDHHNGTPTLELYGLDHDSHASTTPDNNPGTIGYDYNNNELKTSGSQASNHTLNESDHNWHRSTNDDCLLTELDELIADSITAQSAMSLELDSLPENDVNKPSPKDVERSTLATSDNHPKAPLQQEQENKQPDLDIGIGRVASTSESLSVVLASSTTEVLEKVESAILVSTASVPGVNSSISQNTNTNSNNSKSTIDEPSTHNDTNPERNISSNDKSTKVVNELTSSLLNQDKQEKDTNPVVPSSAGTGMSPSSEPTAVNTNANASEANKDKHTSAPRRPMNESPASVLLNASGSVDPPSTSGRENSPSPDTSISGTPKEGASSVKIMDKFTVTDTTHNITLSAAEKDGIQSSKKDSDKEAATEIEDNAQISIKNATTVASESVVSSNTDTLQDSTGVSKSEASSAESGMPALIKPNENPAPIIDTLTIPPATISVGVLLTTPESNTGINDSLNQQTSNNLNLVNNIPSQKEDNSDSQKKNTPDLSSESGASNDKNSADDASNHNKNLKRFQININEPHSSNQDESLVLADIAAAAIQFTHSLTGSHNTNLTDSSAAKTTASMASVNSCELGIFDIKKLIIQRLYGQIVESDSEIERVLSGTTDNDFNKHIVNTTSNHGIPGATNKSTHHSQKEYFRIPHLSIASGKNLWLTAEYQVLGQDHAGYMYVQRGKNDIYRFLWDLTGHKRDVWAPISARGWVRDEIALLKRVDAVLATPASISSVGAAIAGMKLIHNYPESGNNGENIEDVLFSDEYSSLSSLSTSDVSLDRLIDEFVGDHGGVDRHPDHNEPLFEPSNISNDPEKDAKKDADGGDNANLIVYISTSDSNGEDDNRSMMLVDRVKRSKRKRRGLQSSSTQGTFDEDMDSDKRANHVQFDESESEYEGPDFHDWYNVNGLDSGANNSLLNMPGRLRASRQSHDSYGEAINDDSGTESSDAPPAPKRPMLRSLKIKPFSKTTSSLTPPQSAIPRKSTADNEHVFTTRSGRQNRLPSRFLDGISEQEVNLLLPLKSRKKKTAKKVVKKNSKSSNATATVNNQKRTVTQQNGHARQDLLSISGDNSSTAMGANANQYEISSSPSLTQDDENSQASRASSIDSSSVPTSKPKQKPKRKSRTQTSPDTSSAASPGLPSSPLPVTTIPENEVGQERQNNKGSATTALVSPPPGPVISARARRQQLRAGPVIEDSLVVVDISSDED</sequence>
<feature type="compositionally biased region" description="Low complexity" evidence="1">
    <location>
        <begin position="1123"/>
        <end position="1140"/>
    </location>
</feature>
<feature type="compositionally biased region" description="Polar residues" evidence="1">
    <location>
        <begin position="1018"/>
        <end position="1027"/>
    </location>
</feature>
<feature type="compositionally biased region" description="Polar residues" evidence="1">
    <location>
        <begin position="521"/>
        <end position="533"/>
    </location>
</feature>
<reference evidence="2" key="1">
    <citation type="submission" date="2014-03" db="EMBL/GenBank/DDBJ databases">
        <authorList>
            <person name="Casaregola S."/>
        </authorList>
    </citation>
    <scope>NUCLEOTIDE SEQUENCE [LARGE SCALE GENOMIC DNA]</scope>
    <source>
        <strain evidence="2">CLIB 918</strain>
    </source>
</reference>
<feature type="compositionally biased region" description="Low complexity" evidence="1">
    <location>
        <begin position="1158"/>
        <end position="1171"/>
    </location>
</feature>
<evidence type="ECO:0000313" key="2">
    <source>
        <dbReference type="EMBL" id="CDO55726.1"/>
    </source>
</evidence>
<gene>
    <name evidence="2" type="ORF">BN980_GECA12s01451g</name>
</gene>